<proteinExistence type="predicted"/>
<dbReference type="RefSeq" id="WP_073079450.1">
    <property type="nucleotide sequence ID" value="NZ_FQXV01000008.1"/>
</dbReference>
<feature type="domain" description="Glycosyltransferase subfamily 4-like N-terminal" evidence="2">
    <location>
        <begin position="18"/>
        <end position="184"/>
    </location>
</feature>
<dbReference type="InterPro" id="IPR028098">
    <property type="entry name" value="Glyco_trans_4-like_N"/>
</dbReference>
<dbReference type="EMBL" id="FQXV01000008">
    <property type="protein sequence ID" value="SHI10729.1"/>
    <property type="molecule type" value="Genomic_DNA"/>
</dbReference>
<evidence type="ECO:0000313" key="3">
    <source>
        <dbReference type="EMBL" id="SHI10729.1"/>
    </source>
</evidence>
<gene>
    <name evidence="3" type="ORF">SAMN02745823_02474</name>
</gene>
<dbReference type="GO" id="GO:0016757">
    <property type="term" value="F:glycosyltransferase activity"/>
    <property type="evidence" value="ECO:0007669"/>
    <property type="project" value="InterPro"/>
</dbReference>
<keyword evidence="4" id="KW-1185">Reference proteome</keyword>
<dbReference type="Pfam" id="PF13439">
    <property type="entry name" value="Glyco_transf_4"/>
    <property type="match status" value="1"/>
</dbReference>
<protein>
    <submittedName>
        <fullName evidence="3">Glycosyltransferase involved in cell wall bisynthesis</fullName>
    </submittedName>
</protein>
<dbReference type="Pfam" id="PF00534">
    <property type="entry name" value="Glycos_transf_1"/>
    <property type="match status" value="1"/>
</dbReference>
<accession>A0A1M5YFQ1</accession>
<evidence type="ECO:0000313" key="4">
    <source>
        <dbReference type="Proteomes" id="UP000183995"/>
    </source>
</evidence>
<reference evidence="3 4" key="1">
    <citation type="submission" date="2016-11" db="EMBL/GenBank/DDBJ databases">
        <authorList>
            <person name="Jaros S."/>
            <person name="Januszkiewicz K."/>
            <person name="Wedrychowicz H."/>
        </authorList>
    </citation>
    <scope>NUCLEOTIDE SEQUENCE [LARGE SCALE GENOMIC DNA]</scope>
    <source>
        <strain evidence="3 4">DSM 10068</strain>
    </source>
</reference>
<sequence>MDDKLNICLLNESFPPVIDGVANCVLNYAENIQKNSGNAIVAVPHYPGVTDDYPYRVVRYPSINTTKSIGYRTGIPYWPATLRELMKSDIDLIHTHCPFVSTMFARALRSAVNAPIVLTYHTKYDIDIKNAVELGFIQAAAIKFIVSNIEACDEVWVVSEGAGENLKSLGYTGGYRVMENGVDLPRGQAAPEEIAEICAEYGLEDGVPTFLYVGRMMWYKNIRLTLDGLFRAKLRGARFRMVFVGSGADFEEIKICANALGLTKECVFTGIVKDRKKLRAFFSRADMFLFPSTFDTNGIVVREAAACGLASVLVRGSCAAEGITDGRHGILIDENADALADAVLRVAHDQAAARVMGKTAMEEIYLSWEDAVGRATARYPQVIKDYKSSQPEHGDFQAGKLFKLADDIELGLTKLKVYRNKHRSSGVHKRLRIK</sequence>
<evidence type="ECO:0000259" key="2">
    <source>
        <dbReference type="Pfam" id="PF13439"/>
    </source>
</evidence>
<dbReference type="OrthoDB" id="9801609at2"/>
<dbReference type="STRING" id="1123282.SAMN02745823_02474"/>
<evidence type="ECO:0000259" key="1">
    <source>
        <dbReference type="Pfam" id="PF00534"/>
    </source>
</evidence>
<dbReference type="Proteomes" id="UP000183995">
    <property type="component" value="Unassembled WGS sequence"/>
</dbReference>
<organism evidence="3 4">
    <name type="scientific">Sporobacter termitidis DSM 10068</name>
    <dbReference type="NCBI Taxonomy" id="1123282"/>
    <lineage>
        <taxon>Bacteria</taxon>
        <taxon>Bacillati</taxon>
        <taxon>Bacillota</taxon>
        <taxon>Clostridia</taxon>
        <taxon>Eubacteriales</taxon>
        <taxon>Oscillospiraceae</taxon>
        <taxon>Sporobacter</taxon>
    </lineage>
</organism>
<dbReference type="AlphaFoldDB" id="A0A1M5YFQ1"/>
<dbReference type="Gene3D" id="3.40.50.2000">
    <property type="entry name" value="Glycogen Phosphorylase B"/>
    <property type="match status" value="2"/>
</dbReference>
<dbReference type="InterPro" id="IPR050194">
    <property type="entry name" value="Glycosyltransferase_grp1"/>
</dbReference>
<dbReference type="SUPFAM" id="SSF53756">
    <property type="entry name" value="UDP-Glycosyltransferase/glycogen phosphorylase"/>
    <property type="match status" value="1"/>
</dbReference>
<dbReference type="PANTHER" id="PTHR45947">
    <property type="entry name" value="SULFOQUINOVOSYL TRANSFERASE SQD2"/>
    <property type="match status" value="1"/>
</dbReference>
<name>A0A1M5YFQ1_9FIRM</name>
<dbReference type="InterPro" id="IPR001296">
    <property type="entry name" value="Glyco_trans_1"/>
</dbReference>
<dbReference type="PANTHER" id="PTHR45947:SF3">
    <property type="entry name" value="SULFOQUINOVOSYL TRANSFERASE SQD2"/>
    <property type="match status" value="1"/>
</dbReference>
<keyword evidence="3" id="KW-0808">Transferase</keyword>
<feature type="domain" description="Glycosyl transferase family 1" evidence="1">
    <location>
        <begin position="199"/>
        <end position="360"/>
    </location>
</feature>